<feature type="compositionally biased region" description="Basic and acidic residues" evidence="1">
    <location>
        <begin position="706"/>
        <end position="718"/>
    </location>
</feature>
<organism evidence="2 3">
    <name type="scientific">Cyanidioschyzon merolae (strain NIES-3377 / 10D)</name>
    <name type="common">Unicellular red alga</name>
    <dbReference type="NCBI Taxonomy" id="280699"/>
    <lineage>
        <taxon>Eukaryota</taxon>
        <taxon>Rhodophyta</taxon>
        <taxon>Bangiophyceae</taxon>
        <taxon>Cyanidiales</taxon>
        <taxon>Cyanidiaceae</taxon>
        <taxon>Cyanidioschyzon</taxon>
    </lineage>
</organism>
<protein>
    <submittedName>
        <fullName evidence="2">Uncharacterized protein</fullName>
    </submittedName>
</protein>
<feature type="compositionally biased region" description="Basic and acidic residues" evidence="1">
    <location>
        <begin position="1444"/>
        <end position="1459"/>
    </location>
</feature>
<gene>
    <name evidence="2" type="ORF">CYME_CMK221C</name>
</gene>
<evidence type="ECO:0000313" key="3">
    <source>
        <dbReference type="Proteomes" id="UP000007014"/>
    </source>
</evidence>
<feature type="region of interest" description="Disordered" evidence="1">
    <location>
        <begin position="1041"/>
        <end position="1567"/>
    </location>
</feature>
<feature type="compositionally biased region" description="Polar residues" evidence="1">
    <location>
        <begin position="1401"/>
        <end position="1410"/>
    </location>
</feature>
<feature type="compositionally biased region" description="Low complexity" evidence="1">
    <location>
        <begin position="1466"/>
        <end position="1500"/>
    </location>
</feature>
<feature type="compositionally biased region" description="Polar residues" evidence="1">
    <location>
        <begin position="197"/>
        <end position="207"/>
    </location>
</feature>
<name>M1VHW6_CYAM1</name>
<feature type="compositionally biased region" description="Polar residues" evidence="1">
    <location>
        <begin position="905"/>
        <end position="918"/>
    </location>
</feature>
<dbReference type="OrthoDB" id="10687056at2759"/>
<feature type="compositionally biased region" description="Polar residues" evidence="1">
    <location>
        <begin position="223"/>
        <end position="237"/>
    </location>
</feature>
<feature type="compositionally biased region" description="Low complexity" evidence="1">
    <location>
        <begin position="1366"/>
        <end position="1380"/>
    </location>
</feature>
<feature type="compositionally biased region" description="Low complexity" evidence="1">
    <location>
        <begin position="1206"/>
        <end position="1217"/>
    </location>
</feature>
<feature type="compositionally biased region" description="Polar residues" evidence="1">
    <location>
        <begin position="246"/>
        <end position="256"/>
    </location>
</feature>
<feature type="compositionally biased region" description="Polar residues" evidence="1">
    <location>
        <begin position="1531"/>
        <end position="1545"/>
    </location>
</feature>
<feature type="region of interest" description="Disordered" evidence="1">
    <location>
        <begin position="1"/>
        <end position="35"/>
    </location>
</feature>
<feature type="compositionally biased region" description="Polar residues" evidence="1">
    <location>
        <begin position="1179"/>
        <end position="1196"/>
    </location>
</feature>
<dbReference type="Proteomes" id="UP000007014">
    <property type="component" value="Chromosome 11"/>
</dbReference>
<reference evidence="2 3" key="2">
    <citation type="journal article" date="2007" name="BMC Biol.">
        <title>A 100%-complete sequence reveals unusually simple genomic features in the hot-spring red alga Cyanidioschyzon merolae.</title>
        <authorList>
            <person name="Nozaki H."/>
            <person name="Takano H."/>
            <person name="Misumi O."/>
            <person name="Terasawa K."/>
            <person name="Matsuzaki M."/>
            <person name="Maruyama S."/>
            <person name="Nishida K."/>
            <person name="Yagisawa F."/>
            <person name="Yoshida Y."/>
            <person name="Fujiwara T."/>
            <person name="Takio S."/>
            <person name="Tamura K."/>
            <person name="Chung S.J."/>
            <person name="Nakamura S."/>
            <person name="Kuroiwa H."/>
            <person name="Tanaka K."/>
            <person name="Sato N."/>
            <person name="Kuroiwa T."/>
        </authorList>
    </citation>
    <scope>NUCLEOTIDE SEQUENCE [LARGE SCALE GENOMIC DNA]</scope>
    <source>
        <strain evidence="2 3">10D</strain>
    </source>
</reference>
<feature type="compositionally biased region" description="Low complexity" evidence="1">
    <location>
        <begin position="555"/>
        <end position="571"/>
    </location>
</feature>
<feature type="region of interest" description="Disordered" evidence="1">
    <location>
        <begin position="137"/>
        <end position="165"/>
    </location>
</feature>
<feature type="compositionally biased region" description="Basic and acidic residues" evidence="1">
    <location>
        <begin position="470"/>
        <end position="554"/>
    </location>
</feature>
<proteinExistence type="predicted"/>
<feature type="compositionally biased region" description="Basic residues" evidence="1">
    <location>
        <begin position="1509"/>
        <end position="1530"/>
    </location>
</feature>
<accession>M1VHW6</accession>
<feature type="compositionally biased region" description="Basic and acidic residues" evidence="1">
    <location>
        <begin position="579"/>
        <end position="599"/>
    </location>
</feature>
<dbReference type="RefSeq" id="XP_005536614.1">
    <property type="nucleotide sequence ID" value="XM_005536557.1"/>
</dbReference>
<evidence type="ECO:0000256" key="1">
    <source>
        <dbReference type="SAM" id="MobiDB-lite"/>
    </source>
</evidence>
<feature type="region of interest" description="Disordered" evidence="1">
    <location>
        <begin position="49"/>
        <end position="120"/>
    </location>
</feature>
<feature type="compositionally biased region" description="Basic and acidic residues" evidence="1">
    <location>
        <begin position="151"/>
        <end position="161"/>
    </location>
</feature>
<evidence type="ECO:0000313" key="2">
    <source>
        <dbReference type="EMBL" id="BAM80578.1"/>
    </source>
</evidence>
<feature type="region of interest" description="Disordered" evidence="1">
    <location>
        <begin position="470"/>
        <end position="830"/>
    </location>
</feature>
<feature type="region of interest" description="Disordered" evidence="1">
    <location>
        <begin position="866"/>
        <end position="933"/>
    </location>
</feature>
<feature type="compositionally biased region" description="Polar residues" evidence="1">
    <location>
        <begin position="347"/>
        <end position="360"/>
    </location>
</feature>
<feature type="compositionally biased region" description="Low complexity" evidence="1">
    <location>
        <begin position="1228"/>
        <end position="1237"/>
    </location>
</feature>
<feature type="region of interest" description="Disordered" evidence="1">
    <location>
        <begin position="177"/>
        <end position="452"/>
    </location>
</feature>
<keyword evidence="3" id="KW-1185">Reference proteome</keyword>
<dbReference type="KEGG" id="cme:CYME_CMK221C"/>
<feature type="compositionally biased region" description="Basic and acidic residues" evidence="1">
    <location>
        <begin position="688"/>
        <end position="697"/>
    </location>
</feature>
<sequence length="1623" mass="171834">MTPETSTQRAHTEGRSPAEVVSGDDGNGCPGNNSSASVFEEAIRVEKPPAPFEALETAAASRGLGALTTGTSTETPSTAPAGAGRPEEHSGTASRVGALGERQSWPARGPGVPNARGVVGAGTTTAARMHTLGRGGRVVVQQPSSSAEQNAKPDVRSESADTPKATTAVAAAAMLKASRNDTGDRTAIPSTGPVVRSAQQAAWSRQRSVPDPARNATGRIFSRATQGASARSATPTSDFPALVRENPTQSKPSAMQQRKPDESAAQLRPVAAAQDSARRGQHPLGTVSRNHTESGHVPKAIPSPLQLTDWSEDPDEEMNFSVPLDQRLAVPGMKPLTRPAQKDSLREAQSPTTDSATISTRAIGGFDWTDSDNDEGKAVPSDDNEASKNDIASEVATGTATTANVENADGRQGAAFVESDEYQQQHQQQQSQPIAVGTRRPNIQPSLSKEKMQVDLEEISRELHLLEEQRELAKQKAAERARQRREEEERMERERKERAALKLRQLEERIAAKKAEKATVKERTTPEHQAARTDSVKAADLGKDRKLPAARIDRAIASAQSGGPASSASASEKPYPLEQVRRDDASAGDTRITRTEHATEAGSRSAARNTQQRVRRAPLTETWSQEEQHTRGRATASAGVRGTASAVPACDRSSLDRSRATASGASSTNLDQSRRQRRQGAPRGQLSKSDEPRERSDSASASGSTSRDKTATEPEGPKIESSVRGSRSRTSAPWGRAGPASKPGKRNDREGAPSEAALSEHVQPLSLEDASLPSSPPPTWFTMPDTMADEEEPTVRSPWAASSPALTPAASATGVAPKSADELDKWQLPSYPKPSFEDISRAFAAAGPVVASPASTAYGLAELYGSSVSSQRVPVESKASLVSARRPGALQDERELEAPKRDTSRSSPGTQRGTLSERTLSEPDATAADPAQHHLRVSSDVAVATTAVSQLSLSADADKTLTKEIPFHSDLRTDAPEFVPFISYGGFGTSAFPVPQMSPTFFSAPYGEATRSDLYPLPAYMQPADWGTASAGDTIDMHHLSSGGEAAVPTRTVRQRAPPEDDDEDLAAAAISSALGERRQHRGGKGVTAGRHAGTSSAPGRTRQRPTIAASTEVFRANRGRHRTGMGVGASGTDGTLAKPQRFVSEDREAPSHSEASAASASASASRLEQEATTPMARSGQQQRTADSNTSASTELQTRRRSPGLRTSSNSSNVRSVQDVRCESRRGTAAPTTTTATQSSPGENLKAADDESAQRSEPAPALSEQQSGAAASDARAGVQTRKVTTGVNRLKAVKPSRPATANKSAANALEPTAGTGTADRNGEDALAPATTKRGKYCDRNAGADGKRRERWTSRPRPRSMREGRSRSTASVTGAASAATTEPKTATALDTAVKMLPFEVSGTRTPSPVQREQQKQEAVPEAPTRTSPAAEGAPKALVTPADPAEDPKTPAKDQRTREAGSSDARVSTTTPPLSSSASASASLSSKEQGAANAKATAATGQETKHEHSASRRHSQRKLHPRQRQQKHRFRNRTNAGSEQVESSARTMQPEPAPTGNDRSSANDEHRASFKNVDVVPVAGASLAQPKFKLSTESAVAYRRVEANASPRRALRQFREKVSEDAKDA</sequence>
<feature type="compositionally biased region" description="Low complexity" evidence="1">
    <location>
        <begin position="797"/>
        <end position="812"/>
    </location>
</feature>
<reference evidence="2 3" key="1">
    <citation type="journal article" date="2004" name="Nature">
        <title>Genome sequence of the ultrasmall unicellular red alga Cyanidioschyzon merolae 10D.</title>
        <authorList>
            <person name="Matsuzaki M."/>
            <person name="Misumi O."/>
            <person name="Shin-i T."/>
            <person name="Maruyama S."/>
            <person name="Takahara M."/>
            <person name="Miyagishima S."/>
            <person name="Mori T."/>
            <person name="Nishida K."/>
            <person name="Yagisawa F."/>
            <person name="Nishida K."/>
            <person name="Yoshida Y."/>
            <person name="Nishimura Y."/>
            <person name="Nakao S."/>
            <person name="Kobayashi T."/>
            <person name="Momoyama Y."/>
            <person name="Higashiyama T."/>
            <person name="Minoda A."/>
            <person name="Sano M."/>
            <person name="Nomoto H."/>
            <person name="Oishi K."/>
            <person name="Hayashi H."/>
            <person name="Ohta F."/>
            <person name="Nishizaka S."/>
            <person name="Haga S."/>
            <person name="Miura S."/>
            <person name="Morishita T."/>
            <person name="Kabeya Y."/>
            <person name="Terasawa K."/>
            <person name="Suzuki Y."/>
            <person name="Ishii Y."/>
            <person name="Asakawa S."/>
            <person name="Takano H."/>
            <person name="Ohta N."/>
            <person name="Kuroiwa H."/>
            <person name="Tanaka K."/>
            <person name="Shimizu N."/>
            <person name="Sugano S."/>
            <person name="Sato N."/>
            <person name="Nozaki H."/>
            <person name="Ogasawara N."/>
            <person name="Kohara Y."/>
            <person name="Kuroiwa T."/>
        </authorList>
    </citation>
    <scope>NUCLEOTIDE SEQUENCE [LARGE SCALE GENOMIC DNA]</scope>
    <source>
        <strain evidence="2 3">10D</strain>
    </source>
</reference>
<feature type="compositionally biased region" description="Basic and acidic residues" evidence="1">
    <location>
        <begin position="891"/>
        <end position="904"/>
    </location>
</feature>
<feature type="compositionally biased region" description="Polar residues" evidence="1">
    <location>
        <begin position="396"/>
        <end position="405"/>
    </location>
</feature>
<dbReference type="GeneID" id="16994346"/>
<dbReference type="EMBL" id="AP006493">
    <property type="protein sequence ID" value="BAM80578.1"/>
    <property type="molecule type" value="Genomic_DNA"/>
</dbReference>
<feature type="compositionally biased region" description="Low complexity" evidence="1">
    <location>
        <begin position="1153"/>
        <end position="1166"/>
    </location>
</feature>
<feature type="compositionally biased region" description="Low complexity" evidence="1">
    <location>
        <begin position="57"/>
        <end position="84"/>
    </location>
</feature>